<dbReference type="PRINTS" id="PR01506">
    <property type="entry name" value="TATBPROTEIN"/>
</dbReference>
<keyword evidence="4 10" id="KW-0812">Transmembrane</keyword>
<evidence type="ECO:0000313" key="11">
    <source>
        <dbReference type="EMBL" id="MFC5727911.1"/>
    </source>
</evidence>
<keyword evidence="2" id="KW-0813">Transport</keyword>
<keyword evidence="8 10" id="KW-0472">Membrane</keyword>
<dbReference type="EMBL" id="JBHSNS010000001">
    <property type="protein sequence ID" value="MFC5727911.1"/>
    <property type="molecule type" value="Genomic_DNA"/>
</dbReference>
<evidence type="ECO:0000313" key="12">
    <source>
        <dbReference type="Proteomes" id="UP001596072"/>
    </source>
</evidence>
<keyword evidence="7" id="KW-0811">Translocation</keyword>
<protein>
    <submittedName>
        <fullName evidence="11">Sec-independent translocase</fullName>
    </submittedName>
</protein>
<reference evidence="12" key="1">
    <citation type="journal article" date="2019" name="Int. J. Syst. Evol. Microbiol.">
        <title>The Global Catalogue of Microorganisms (GCM) 10K type strain sequencing project: providing services to taxonomists for standard genome sequencing and annotation.</title>
        <authorList>
            <consortium name="The Broad Institute Genomics Platform"/>
            <consortium name="The Broad Institute Genome Sequencing Center for Infectious Disease"/>
            <person name="Wu L."/>
            <person name="Ma J."/>
        </authorList>
    </citation>
    <scope>NUCLEOTIDE SEQUENCE [LARGE SCALE GENOMIC DNA]</scope>
    <source>
        <strain evidence="12">YIM 94188</strain>
    </source>
</reference>
<comment type="subcellular location">
    <subcellularLocation>
        <location evidence="1">Membrane</location>
        <topology evidence="1">Single-pass membrane protein</topology>
    </subcellularLocation>
</comment>
<dbReference type="NCBIfam" id="NF002377">
    <property type="entry name" value="PRK01371.1-4"/>
    <property type="match status" value="1"/>
</dbReference>
<evidence type="ECO:0000256" key="10">
    <source>
        <dbReference type="SAM" id="Phobius"/>
    </source>
</evidence>
<name>A0ABW0ZA79_9ACTN</name>
<comment type="caution">
    <text evidence="11">The sequence shown here is derived from an EMBL/GenBank/DDBJ whole genome shotgun (WGS) entry which is preliminary data.</text>
</comment>
<evidence type="ECO:0000256" key="7">
    <source>
        <dbReference type="ARBA" id="ARBA00023010"/>
    </source>
</evidence>
<evidence type="ECO:0000256" key="3">
    <source>
        <dbReference type="ARBA" id="ARBA00022475"/>
    </source>
</evidence>
<evidence type="ECO:0000256" key="6">
    <source>
        <dbReference type="ARBA" id="ARBA00022989"/>
    </source>
</evidence>
<keyword evidence="5" id="KW-0653">Protein transport</keyword>
<dbReference type="InterPro" id="IPR003369">
    <property type="entry name" value="TatA/B/E"/>
</dbReference>
<dbReference type="RefSeq" id="WP_136432421.1">
    <property type="nucleotide sequence ID" value="NZ_JBHSNS010000001.1"/>
</dbReference>
<organism evidence="11 12">
    <name type="scientific">Nocardioides vastitatis</name>
    <dbReference type="NCBI Taxonomy" id="2568655"/>
    <lineage>
        <taxon>Bacteria</taxon>
        <taxon>Bacillati</taxon>
        <taxon>Actinomycetota</taxon>
        <taxon>Actinomycetes</taxon>
        <taxon>Propionibacteriales</taxon>
        <taxon>Nocardioidaceae</taxon>
        <taxon>Nocardioides</taxon>
    </lineage>
</organism>
<accession>A0ABW0ZA79</accession>
<evidence type="ECO:0000256" key="8">
    <source>
        <dbReference type="ARBA" id="ARBA00023136"/>
    </source>
</evidence>
<dbReference type="PANTHER" id="PTHR33162:SF1">
    <property type="entry name" value="SEC-INDEPENDENT PROTEIN TRANSLOCASE PROTEIN TATA, CHLOROPLASTIC"/>
    <property type="match status" value="1"/>
</dbReference>
<keyword evidence="6 10" id="KW-1133">Transmembrane helix</keyword>
<dbReference type="Proteomes" id="UP001596072">
    <property type="component" value="Unassembled WGS sequence"/>
</dbReference>
<evidence type="ECO:0000256" key="5">
    <source>
        <dbReference type="ARBA" id="ARBA00022927"/>
    </source>
</evidence>
<keyword evidence="3" id="KW-1003">Cell membrane</keyword>
<dbReference type="Pfam" id="PF02416">
    <property type="entry name" value="TatA_B_E"/>
    <property type="match status" value="1"/>
</dbReference>
<dbReference type="InterPro" id="IPR018448">
    <property type="entry name" value="TatB"/>
</dbReference>
<dbReference type="PANTHER" id="PTHR33162">
    <property type="entry name" value="SEC-INDEPENDENT PROTEIN TRANSLOCASE PROTEIN TATA, CHLOROPLASTIC"/>
    <property type="match status" value="1"/>
</dbReference>
<evidence type="ECO:0000256" key="2">
    <source>
        <dbReference type="ARBA" id="ARBA00022448"/>
    </source>
</evidence>
<dbReference type="NCBIfam" id="TIGR01410">
    <property type="entry name" value="tatB"/>
    <property type="match status" value="1"/>
</dbReference>
<evidence type="ECO:0000256" key="4">
    <source>
        <dbReference type="ARBA" id="ARBA00022692"/>
    </source>
</evidence>
<proteinExistence type="predicted"/>
<sequence length="115" mass="12677">MFDIGFGELVMIAFVAIFVFGPDKLPELARQAGKFLRQLRNFATNARDELRAELGPEYADLDLADLDPRAIVRKHLAEAMAELDEIEDAIKSDADDDAQVPLGTGELPPYDVDAT</sequence>
<feature type="region of interest" description="Disordered" evidence="9">
    <location>
        <begin position="94"/>
        <end position="115"/>
    </location>
</feature>
<dbReference type="Gene3D" id="1.20.5.3310">
    <property type="match status" value="1"/>
</dbReference>
<gene>
    <name evidence="11" type="ORF">ACFPQB_03215</name>
</gene>
<keyword evidence="12" id="KW-1185">Reference proteome</keyword>
<evidence type="ECO:0000256" key="9">
    <source>
        <dbReference type="SAM" id="MobiDB-lite"/>
    </source>
</evidence>
<feature type="transmembrane region" description="Helical" evidence="10">
    <location>
        <begin position="6"/>
        <end position="22"/>
    </location>
</feature>
<evidence type="ECO:0000256" key="1">
    <source>
        <dbReference type="ARBA" id="ARBA00004167"/>
    </source>
</evidence>